<keyword evidence="3" id="KW-0328">Glycosyltransferase</keyword>
<dbReference type="NCBIfam" id="NF041524">
    <property type="entry name" value="Gltr_6"/>
    <property type="match status" value="1"/>
</dbReference>
<dbReference type="Proteomes" id="UP001597418">
    <property type="component" value="Unassembled WGS sequence"/>
</dbReference>
<evidence type="ECO:0000313" key="5">
    <source>
        <dbReference type="EMBL" id="MFD2743031.1"/>
    </source>
</evidence>
<dbReference type="SUPFAM" id="SSF53448">
    <property type="entry name" value="Nucleotide-diphospho-sugar transferases"/>
    <property type="match status" value="1"/>
</dbReference>
<dbReference type="Gene3D" id="3.90.550.10">
    <property type="entry name" value="Spore Coat Polysaccharide Biosynthesis Protein SpsA, Chain A"/>
    <property type="match status" value="1"/>
</dbReference>
<keyword evidence="6" id="KW-1185">Reference proteome</keyword>
<dbReference type="PANTHER" id="PTHR10462:SF55">
    <property type="entry name" value="HISTO-BLOOD GROUP ABO SYSTEM TRANSFERASE 1"/>
    <property type="match status" value="1"/>
</dbReference>
<comment type="cofactor">
    <cofactor evidence="1">
        <name>Mn(2+)</name>
        <dbReference type="ChEBI" id="CHEBI:29035"/>
    </cofactor>
</comment>
<accession>A0ABW5UDN6</accession>
<proteinExistence type="inferred from homology"/>
<evidence type="ECO:0000256" key="3">
    <source>
        <dbReference type="ARBA" id="ARBA00022676"/>
    </source>
</evidence>
<reference evidence="6" key="1">
    <citation type="journal article" date="2019" name="Int. J. Syst. Evol. Microbiol.">
        <title>The Global Catalogue of Microorganisms (GCM) 10K type strain sequencing project: providing services to taxonomists for standard genome sequencing and annotation.</title>
        <authorList>
            <consortium name="The Broad Institute Genomics Platform"/>
            <consortium name="The Broad Institute Genome Sequencing Center for Infectious Disease"/>
            <person name="Wu L."/>
            <person name="Ma J."/>
        </authorList>
    </citation>
    <scope>NUCLEOTIDE SEQUENCE [LARGE SCALE GENOMIC DNA]</scope>
    <source>
        <strain evidence="6">KCTC 42247</strain>
    </source>
</reference>
<protein>
    <submittedName>
        <fullName evidence="5">Family 6 glucosyltransferase</fullName>
    </submittedName>
</protein>
<evidence type="ECO:0000313" key="6">
    <source>
        <dbReference type="Proteomes" id="UP001597418"/>
    </source>
</evidence>
<organism evidence="5 6">
    <name type="scientific">Sphingobacterium populi</name>
    <dbReference type="NCBI Taxonomy" id="1812824"/>
    <lineage>
        <taxon>Bacteria</taxon>
        <taxon>Pseudomonadati</taxon>
        <taxon>Bacteroidota</taxon>
        <taxon>Sphingobacteriia</taxon>
        <taxon>Sphingobacteriales</taxon>
        <taxon>Sphingobacteriaceae</taxon>
        <taxon>Sphingobacterium</taxon>
    </lineage>
</organism>
<dbReference type="InterPro" id="IPR005076">
    <property type="entry name" value="Glyco_trans_6"/>
</dbReference>
<evidence type="ECO:0000256" key="1">
    <source>
        <dbReference type="ARBA" id="ARBA00001936"/>
    </source>
</evidence>
<sequence>MNNSKKVGRDKSIESIKMKIGILYICTGKYVSFWDGFYESSQKYFMVDPDLEKHYFVFTDSQDIKASPFIHTYFKTSEGFPADSIGRFDMFLSIEEDLKSMDFVFFFNSNMLFLDHVGREILPLDNQSGLTGTLHPGYYNVSKEKFPYERDPRSTAYIPNIEGVKYHYFMGGLNGGRTTNFMTLCRDCSANIKLDEKNNIIACFHDESHINAYFLQKDVLIMPSSYGFPEGLEFPFAVKILIRDKVKHYGEDFRKEYANPFLLPSPFKRKGLWGRFVSSLQKNHQKLFNK</sequence>
<dbReference type="EMBL" id="JBHUMB010000006">
    <property type="protein sequence ID" value="MFD2743031.1"/>
    <property type="molecule type" value="Genomic_DNA"/>
</dbReference>
<dbReference type="Pfam" id="PF03414">
    <property type="entry name" value="Glyco_transf_6"/>
    <property type="match status" value="1"/>
</dbReference>
<evidence type="ECO:0000256" key="4">
    <source>
        <dbReference type="ARBA" id="ARBA00022679"/>
    </source>
</evidence>
<name>A0ABW5UDN6_9SPHI</name>
<gene>
    <name evidence="5" type="ORF">ACFSQ6_06435</name>
</gene>
<dbReference type="InterPro" id="IPR048174">
    <property type="entry name" value="WbnI-like"/>
</dbReference>
<comment type="caution">
    <text evidence="5">The sequence shown here is derived from an EMBL/GenBank/DDBJ whole genome shotgun (WGS) entry which is preliminary data.</text>
</comment>
<keyword evidence="4" id="KW-0808">Transferase</keyword>
<dbReference type="RefSeq" id="WP_066754400.1">
    <property type="nucleotide sequence ID" value="NZ_JBHUMB010000006.1"/>
</dbReference>
<evidence type="ECO:0000256" key="2">
    <source>
        <dbReference type="ARBA" id="ARBA00010413"/>
    </source>
</evidence>
<comment type="similarity">
    <text evidence="2">Belongs to the glycosyltransferase 6 family.</text>
</comment>
<dbReference type="InterPro" id="IPR029044">
    <property type="entry name" value="Nucleotide-diphossugar_trans"/>
</dbReference>
<dbReference type="PANTHER" id="PTHR10462">
    <property type="entry name" value="GLYCOSYLTRANSFERASE-RELATED"/>
    <property type="match status" value="1"/>
</dbReference>